<comment type="caution">
    <text evidence="2">The sequence shown here is derived from an EMBL/GenBank/DDBJ whole genome shotgun (WGS) entry which is preliminary data.</text>
</comment>
<dbReference type="Proteomes" id="UP001387100">
    <property type="component" value="Unassembled WGS sequence"/>
</dbReference>
<accession>A0ABU8RIC9</accession>
<feature type="domain" description="DUF8094" evidence="1">
    <location>
        <begin position="159"/>
        <end position="354"/>
    </location>
</feature>
<dbReference type="InterPro" id="IPR058407">
    <property type="entry name" value="DUF8094"/>
</dbReference>
<dbReference type="PROSITE" id="PS51257">
    <property type="entry name" value="PROKAR_LIPOPROTEIN"/>
    <property type="match status" value="1"/>
</dbReference>
<dbReference type="Pfam" id="PF26366">
    <property type="entry name" value="DUF8094"/>
    <property type="match status" value="1"/>
</dbReference>
<name>A0ABU8RIC9_9ACTN</name>
<dbReference type="RefSeq" id="WP_339574219.1">
    <property type="nucleotide sequence ID" value="NZ_JBBIAA010000004.1"/>
</dbReference>
<evidence type="ECO:0000313" key="2">
    <source>
        <dbReference type="EMBL" id="MEJ5944837.1"/>
    </source>
</evidence>
<sequence>MSRRRTTTRSATTRAGALGGAGVALAVLLGGCADAPLPEPQPQEVAGAYPAVTAEESASVHEAVAADAAEADAARDASLLEPRVAGSAAELRAARYRLQELLPDAPAPSPLGGTVERDVVPAVTLPGAQEGETPGRAVAPAEAAATFPRAWTTITQADGGVAPQLSVLVQEDARSPYRVVTTTPLLPGAVVPETLAPEEGVAPLAPDAGGLVLSPQDAVGQYASALGDPDAPEAARFADDPFRQVLLQERAAADAVEFFSLATSRSVRPGSVVATPTADGGALVVGVMESRSVQAVEEDGAVLTLSEPVAALAETQEARESAAVSWLEVVALAVPPAPADGEQAQPVRVVGADRVLSGAQAR</sequence>
<evidence type="ECO:0000313" key="3">
    <source>
        <dbReference type="Proteomes" id="UP001387100"/>
    </source>
</evidence>
<gene>
    <name evidence="2" type="ORF">WDZ17_05955</name>
</gene>
<protein>
    <recommendedName>
        <fullName evidence="1">DUF8094 domain-containing protein</fullName>
    </recommendedName>
</protein>
<dbReference type="EMBL" id="JBBIAA010000004">
    <property type="protein sequence ID" value="MEJ5944837.1"/>
    <property type="molecule type" value="Genomic_DNA"/>
</dbReference>
<keyword evidence="3" id="KW-1185">Reference proteome</keyword>
<organism evidence="2 3">
    <name type="scientific">Pseudokineococcus basanitobsidens</name>
    <dbReference type="NCBI Taxonomy" id="1926649"/>
    <lineage>
        <taxon>Bacteria</taxon>
        <taxon>Bacillati</taxon>
        <taxon>Actinomycetota</taxon>
        <taxon>Actinomycetes</taxon>
        <taxon>Kineosporiales</taxon>
        <taxon>Kineosporiaceae</taxon>
        <taxon>Pseudokineococcus</taxon>
    </lineage>
</organism>
<reference evidence="2 3" key="1">
    <citation type="journal article" date="2017" name="Int. J. Syst. Evol. Microbiol.">
        <title>Pseudokineococcus basanitobsidens sp. nov., isolated from volcanic rock.</title>
        <authorList>
            <person name="Lee D.W."/>
            <person name="Park M.Y."/>
            <person name="Kim J.J."/>
            <person name="Kim B.S."/>
        </authorList>
    </citation>
    <scope>NUCLEOTIDE SEQUENCE [LARGE SCALE GENOMIC DNA]</scope>
    <source>
        <strain evidence="2 3">DSM 103726</strain>
    </source>
</reference>
<evidence type="ECO:0000259" key="1">
    <source>
        <dbReference type="Pfam" id="PF26366"/>
    </source>
</evidence>
<proteinExistence type="predicted"/>